<dbReference type="AlphaFoldDB" id="A0A917B265"/>
<evidence type="ECO:0000313" key="2">
    <source>
        <dbReference type="Proteomes" id="UP000660110"/>
    </source>
</evidence>
<gene>
    <name evidence="1" type="ORF">GCM10010954_16340</name>
</gene>
<name>A0A917B265_HALAA</name>
<reference evidence="1" key="2">
    <citation type="submission" date="2020-09" db="EMBL/GenBank/DDBJ databases">
        <authorList>
            <person name="Sun Q."/>
            <person name="Zhou Y."/>
        </authorList>
    </citation>
    <scope>NUCLEOTIDE SEQUENCE</scope>
    <source>
        <strain evidence="1">CGMCC 1.12153</strain>
    </source>
</reference>
<sequence>MTTKRKILLSSIIVIILVVGVIAAYNFNAEEVVENKYNSDIFHHEKIDDSYTLYLSDNGESFHLHILRKGWRGWMEEKSSTLKKDSGETNYIVSEYLPIEDYHLLWGYKNAEATDQVSVEQSLSKYNDQFDQPNLPFYFVTDEDPSNLEGLEVLTEEEEKVAYPFEK</sequence>
<dbReference type="RefSeq" id="WP_188377010.1">
    <property type="nucleotide sequence ID" value="NZ_BMEL01000002.1"/>
</dbReference>
<organism evidence="1 2">
    <name type="scientific">Halobacillus andaensis</name>
    <dbReference type="NCBI Taxonomy" id="1176239"/>
    <lineage>
        <taxon>Bacteria</taxon>
        <taxon>Bacillati</taxon>
        <taxon>Bacillota</taxon>
        <taxon>Bacilli</taxon>
        <taxon>Bacillales</taxon>
        <taxon>Bacillaceae</taxon>
        <taxon>Halobacillus</taxon>
    </lineage>
</organism>
<reference evidence="1" key="1">
    <citation type="journal article" date="2014" name="Int. J. Syst. Evol. Microbiol.">
        <title>Complete genome sequence of Corynebacterium casei LMG S-19264T (=DSM 44701T), isolated from a smear-ripened cheese.</title>
        <authorList>
            <consortium name="US DOE Joint Genome Institute (JGI-PGF)"/>
            <person name="Walter F."/>
            <person name="Albersmeier A."/>
            <person name="Kalinowski J."/>
            <person name="Ruckert C."/>
        </authorList>
    </citation>
    <scope>NUCLEOTIDE SEQUENCE</scope>
    <source>
        <strain evidence="1">CGMCC 1.12153</strain>
    </source>
</reference>
<evidence type="ECO:0000313" key="1">
    <source>
        <dbReference type="EMBL" id="GGF18320.1"/>
    </source>
</evidence>
<proteinExistence type="predicted"/>
<comment type="caution">
    <text evidence="1">The sequence shown here is derived from an EMBL/GenBank/DDBJ whole genome shotgun (WGS) entry which is preliminary data.</text>
</comment>
<dbReference type="Proteomes" id="UP000660110">
    <property type="component" value="Unassembled WGS sequence"/>
</dbReference>
<keyword evidence="2" id="KW-1185">Reference proteome</keyword>
<dbReference type="EMBL" id="BMEL01000002">
    <property type="protein sequence ID" value="GGF18320.1"/>
    <property type="molecule type" value="Genomic_DNA"/>
</dbReference>
<accession>A0A917B265</accession>
<protein>
    <submittedName>
        <fullName evidence="1">Uncharacterized protein</fullName>
    </submittedName>
</protein>